<dbReference type="OrthoDB" id="9796032at2"/>
<dbReference type="Pfam" id="PF13023">
    <property type="entry name" value="HD_3"/>
    <property type="match status" value="1"/>
</dbReference>
<dbReference type="AlphaFoldDB" id="A0A1T4XR79"/>
<reference evidence="9 10" key="1">
    <citation type="submission" date="2017-02" db="EMBL/GenBank/DDBJ databases">
        <authorList>
            <person name="Peterson S.W."/>
        </authorList>
    </citation>
    <scope>NUCLEOTIDE SEQUENCE [LARGE SCALE GENOMIC DNA]</scope>
    <source>
        <strain evidence="9 10">ATCC 27749</strain>
    </source>
</reference>
<proteinExistence type="predicted"/>
<dbReference type="GO" id="GO:0005737">
    <property type="term" value="C:cytoplasm"/>
    <property type="evidence" value="ECO:0007669"/>
    <property type="project" value="TreeGrafter"/>
</dbReference>
<dbReference type="InterPro" id="IPR006674">
    <property type="entry name" value="HD_domain"/>
</dbReference>
<sequence length="192" mass="21997">MEPEKLLEALHTAEKLKDTTRHCYTSKGRHESVAEHSWRIALMAFWLRDEFPQADMDKVIRMCLIHDLGECFTGDIPAFDKTAADEAAEEALLSRWVDSLPEPVCTEMRTLYAEMAALQTTEAKIYKALDKMEAVVQHNESAIATWEPQEYALNLTYGVEQSQFSPYMQALREAIRQETLRKMEQEGATPQP</sequence>
<gene>
    <name evidence="9" type="ORF">SAMN02745178_02202</name>
</gene>
<dbReference type="GeneID" id="93338648"/>
<evidence type="ECO:0000256" key="2">
    <source>
        <dbReference type="ARBA" id="ARBA00001936"/>
    </source>
</evidence>
<comment type="catalytic activity">
    <reaction evidence="1">
        <text>a 2'-deoxyribonucleoside 5'-phosphate + H2O = a 2'-deoxyribonucleoside + phosphate</text>
        <dbReference type="Rhea" id="RHEA:36167"/>
        <dbReference type="ChEBI" id="CHEBI:15377"/>
        <dbReference type="ChEBI" id="CHEBI:18274"/>
        <dbReference type="ChEBI" id="CHEBI:43474"/>
        <dbReference type="ChEBI" id="CHEBI:65317"/>
        <dbReference type="EC" id="3.1.3.89"/>
    </reaction>
</comment>
<evidence type="ECO:0000259" key="8">
    <source>
        <dbReference type="SMART" id="SM00471"/>
    </source>
</evidence>
<dbReference type="GO" id="GO:0002953">
    <property type="term" value="F:5'-deoxynucleotidase activity"/>
    <property type="evidence" value="ECO:0007669"/>
    <property type="project" value="UniProtKB-EC"/>
</dbReference>
<comment type="cofactor">
    <cofactor evidence="3">
        <name>Co(2+)</name>
        <dbReference type="ChEBI" id="CHEBI:48828"/>
    </cofactor>
</comment>
<evidence type="ECO:0000313" key="10">
    <source>
        <dbReference type="Proteomes" id="UP000190286"/>
    </source>
</evidence>
<accession>A0A1T4XR79</accession>
<keyword evidence="6" id="KW-0479">Metal-binding</keyword>
<comment type="cofactor">
    <cofactor evidence="2">
        <name>Mn(2+)</name>
        <dbReference type="ChEBI" id="CHEBI:29035"/>
    </cofactor>
</comment>
<evidence type="ECO:0000256" key="5">
    <source>
        <dbReference type="ARBA" id="ARBA00012964"/>
    </source>
</evidence>
<dbReference type="EC" id="3.1.3.89" evidence="5"/>
<dbReference type="EMBL" id="FUYF01000014">
    <property type="protein sequence ID" value="SKA92050.1"/>
    <property type="molecule type" value="Genomic_DNA"/>
</dbReference>
<dbReference type="InterPro" id="IPR039356">
    <property type="entry name" value="YfbR/HDDC2"/>
</dbReference>
<keyword evidence="10" id="KW-1185">Reference proteome</keyword>
<dbReference type="Proteomes" id="UP000190286">
    <property type="component" value="Unassembled WGS sequence"/>
</dbReference>
<dbReference type="PANTHER" id="PTHR11845:SF13">
    <property type="entry name" value="5'-DEOXYNUCLEOTIDASE HDDC2"/>
    <property type="match status" value="1"/>
</dbReference>
<feature type="domain" description="HD/PDEase" evidence="8">
    <location>
        <begin position="29"/>
        <end position="144"/>
    </location>
</feature>
<dbReference type="PANTHER" id="PTHR11845">
    <property type="entry name" value="5'-DEOXYNUCLEOTIDASE HDDC2"/>
    <property type="match status" value="1"/>
</dbReference>
<evidence type="ECO:0000256" key="6">
    <source>
        <dbReference type="ARBA" id="ARBA00022723"/>
    </source>
</evidence>
<evidence type="ECO:0000256" key="3">
    <source>
        <dbReference type="ARBA" id="ARBA00001941"/>
    </source>
</evidence>
<dbReference type="GO" id="GO:0046872">
    <property type="term" value="F:metal ion binding"/>
    <property type="evidence" value="ECO:0007669"/>
    <property type="project" value="UniProtKB-KW"/>
</dbReference>
<dbReference type="STRING" id="745368.SAMN02745178_02202"/>
<dbReference type="Gene3D" id="1.10.3210.10">
    <property type="entry name" value="Hypothetical protein af1432"/>
    <property type="match status" value="1"/>
</dbReference>
<protein>
    <recommendedName>
        <fullName evidence="5">5'-deoxynucleotidase</fullName>
        <ecNumber evidence="5">3.1.3.89</ecNumber>
    </recommendedName>
</protein>
<keyword evidence="7 9" id="KW-0378">Hydrolase</keyword>
<dbReference type="SMART" id="SM00471">
    <property type="entry name" value="HDc"/>
    <property type="match status" value="1"/>
</dbReference>
<evidence type="ECO:0000313" key="9">
    <source>
        <dbReference type="EMBL" id="SKA92050.1"/>
    </source>
</evidence>
<dbReference type="SUPFAM" id="SSF109604">
    <property type="entry name" value="HD-domain/PDEase-like"/>
    <property type="match status" value="1"/>
</dbReference>
<name>A0A1T4XR79_9FIRM</name>
<dbReference type="RefSeq" id="WP_078785058.1">
    <property type="nucleotide sequence ID" value="NZ_DBEXIX010000037.1"/>
</dbReference>
<evidence type="ECO:0000256" key="1">
    <source>
        <dbReference type="ARBA" id="ARBA00001638"/>
    </source>
</evidence>
<comment type="subunit">
    <text evidence="4">Homodimer.</text>
</comment>
<evidence type="ECO:0000256" key="4">
    <source>
        <dbReference type="ARBA" id="ARBA00011738"/>
    </source>
</evidence>
<organism evidence="9 10">
    <name type="scientific">Gemmiger formicilis</name>
    <dbReference type="NCBI Taxonomy" id="745368"/>
    <lineage>
        <taxon>Bacteria</taxon>
        <taxon>Bacillati</taxon>
        <taxon>Bacillota</taxon>
        <taxon>Clostridia</taxon>
        <taxon>Eubacteriales</taxon>
        <taxon>Gemmiger</taxon>
    </lineage>
</organism>
<evidence type="ECO:0000256" key="7">
    <source>
        <dbReference type="ARBA" id="ARBA00022801"/>
    </source>
</evidence>
<dbReference type="InterPro" id="IPR003607">
    <property type="entry name" value="HD/PDEase_dom"/>
</dbReference>